<proteinExistence type="predicted"/>
<dbReference type="Proteomes" id="UP000199437">
    <property type="component" value="Unassembled WGS sequence"/>
</dbReference>
<feature type="transmembrane region" description="Helical" evidence="1">
    <location>
        <begin position="35"/>
        <end position="54"/>
    </location>
</feature>
<organism evidence="2 3">
    <name type="scientific">Roseivirga pacifica</name>
    <dbReference type="NCBI Taxonomy" id="1267423"/>
    <lineage>
        <taxon>Bacteria</taxon>
        <taxon>Pseudomonadati</taxon>
        <taxon>Bacteroidota</taxon>
        <taxon>Cytophagia</taxon>
        <taxon>Cytophagales</taxon>
        <taxon>Roseivirgaceae</taxon>
        <taxon>Roseivirga</taxon>
    </lineage>
</organism>
<evidence type="ECO:0000313" key="3">
    <source>
        <dbReference type="Proteomes" id="UP000199437"/>
    </source>
</evidence>
<dbReference type="RefSeq" id="WP_090257582.1">
    <property type="nucleotide sequence ID" value="NZ_FOIR01000001.1"/>
</dbReference>
<dbReference type="EMBL" id="FOIR01000001">
    <property type="protein sequence ID" value="SEW00395.1"/>
    <property type="molecule type" value="Genomic_DNA"/>
</dbReference>
<keyword evidence="3" id="KW-1185">Reference proteome</keyword>
<keyword evidence="1" id="KW-1133">Transmembrane helix</keyword>
<reference evidence="3" key="1">
    <citation type="submission" date="2016-10" db="EMBL/GenBank/DDBJ databases">
        <authorList>
            <person name="Varghese N."/>
            <person name="Submissions S."/>
        </authorList>
    </citation>
    <scope>NUCLEOTIDE SEQUENCE [LARGE SCALE GENOMIC DNA]</scope>
    <source>
        <strain evidence="3">CGMCC 1.12402</strain>
    </source>
</reference>
<keyword evidence="1" id="KW-0472">Membrane</keyword>
<gene>
    <name evidence="2" type="ORF">SAMN05216290_1178</name>
</gene>
<protein>
    <submittedName>
        <fullName evidence="2">Uncharacterized protein</fullName>
    </submittedName>
</protein>
<sequence length="121" mass="13168">MKSREALQQESKAYLDDLDSQINDIKVSAERTLKYALIVGGGTLAAYVIFNAIFGGNNEGEEAEGTKKKVKKKKFKASSKISSGANMLTGELKNQAALVVLKLAADQLRKFLQESDNNGEK</sequence>
<evidence type="ECO:0000256" key="1">
    <source>
        <dbReference type="SAM" id="Phobius"/>
    </source>
</evidence>
<evidence type="ECO:0000313" key="2">
    <source>
        <dbReference type="EMBL" id="SEW00395.1"/>
    </source>
</evidence>
<name>A0A1I0NGU3_9BACT</name>
<dbReference type="STRING" id="1267423.SAMN05216290_1178"/>
<keyword evidence="1" id="KW-0812">Transmembrane</keyword>
<dbReference type="GeneID" id="99985910"/>
<accession>A0A1I0NGU3</accession>
<dbReference type="AlphaFoldDB" id="A0A1I0NGU3"/>